<dbReference type="PANTHER" id="PTHR22589">
    <property type="entry name" value="CARNITINE O-ACYLTRANSFERASE"/>
    <property type="match status" value="1"/>
</dbReference>
<dbReference type="Gene3D" id="3.30.559.10">
    <property type="entry name" value="Chloramphenicol acetyltransferase-like domain"/>
    <property type="match status" value="1"/>
</dbReference>
<keyword evidence="3 5" id="KW-0012">Acyltransferase</keyword>
<dbReference type="OrthoDB" id="240216at2759"/>
<feature type="active site" description="Proton acceptor" evidence="4">
    <location>
        <position position="368"/>
    </location>
</feature>
<dbReference type="InterPro" id="IPR042231">
    <property type="entry name" value="Cho/carn_acyl_trans_2"/>
</dbReference>
<dbReference type="Gene3D" id="3.30.559.70">
    <property type="entry name" value="Choline/Carnitine o-acyltransferase, domain 2"/>
    <property type="match status" value="1"/>
</dbReference>
<dbReference type="SUPFAM" id="SSF52777">
    <property type="entry name" value="CoA-dependent acyltransferases"/>
    <property type="match status" value="2"/>
</dbReference>
<reference evidence="7" key="1">
    <citation type="submission" date="2021-06" db="EMBL/GenBank/DDBJ databases">
        <authorList>
            <person name="Kallberg Y."/>
            <person name="Tangrot J."/>
            <person name="Rosling A."/>
        </authorList>
    </citation>
    <scope>NUCLEOTIDE SEQUENCE</scope>
    <source>
        <strain evidence="7">FL966</strain>
    </source>
</reference>
<organism evidence="7 8">
    <name type="scientific">Cetraspora pellucida</name>
    <dbReference type="NCBI Taxonomy" id="1433469"/>
    <lineage>
        <taxon>Eukaryota</taxon>
        <taxon>Fungi</taxon>
        <taxon>Fungi incertae sedis</taxon>
        <taxon>Mucoromycota</taxon>
        <taxon>Glomeromycotina</taxon>
        <taxon>Glomeromycetes</taxon>
        <taxon>Diversisporales</taxon>
        <taxon>Gigasporaceae</taxon>
        <taxon>Cetraspora</taxon>
    </lineage>
</organism>
<sequence length="645" mass="72827">MTLVRFTLPLARPFYSTSFKKSFNQYQKVASLLQKRTVVTQMETNHQKTFSNQNNIPRLPIPSLKETAERYKKSLLPLLSDSDYNRAVNAVDEFMKEGGFAEVLQQRLQDVDKSEKYNWLETTWLNKAYLEWREPSLINVNWWVEFNDPATGILKSPPAKGQTSEFQIDRTAGLISNALTFNDMINNELLPPEKTRQGPLCMDQYTKQFGASRIADFPSDRIITTWPATAKHIVVIFKDQIFKVQVLGGNGERVPIKEIKRQLQLVVDQVNNSTELQPPIGLLTGEHRDTWATARKKLESSSAENKISFEAIDTALFCVALDDYPTDTNIDISHHNCFHGYNGQNRWFDKAIQLIVANNGRTGVSGEHSPSDAVIPGRIFDYIIANEPAQDPSNASPIELSPPQYLKWVVDNSIMNTIQQAQINIQAAIDNVDSVLLHYSEYGSEWLKNAKVSPDAFVQMAIQLAYYKRYGEPCATYESASTRGFLHGRTETVRTCSVDTVAFTKAFYDPNVPKDEKIALLTKAIKSHTEYMISATNGRGVDRHLLGLRCQIRNEEEKSKATLFNDPSYIQSMYFKLSSSNMSPALGFHCGFGAVVPDGYGICYSIGKDKLKLSISSYKKCQETDSSSFRSILKNSLDDMREILS</sequence>
<dbReference type="GO" id="GO:0016746">
    <property type="term" value="F:acyltransferase activity"/>
    <property type="evidence" value="ECO:0007669"/>
    <property type="project" value="UniProtKB-KW"/>
</dbReference>
<dbReference type="InterPro" id="IPR023213">
    <property type="entry name" value="CAT-like_dom_sf"/>
</dbReference>
<accession>A0A9N8W241</accession>
<dbReference type="Pfam" id="PF00755">
    <property type="entry name" value="Carn_acyltransf"/>
    <property type="match status" value="1"/>
</dbReference>
<dbReference type="AlphaFoldDB" id="A0A9N8W241"/>
<dbReference type="PROSITE" id="PS00440">
    <property type="entry name" value="ACYLTRANSF_C_2"/>
    <property type="match status" value="1"/>
</dbReference>
<dbReference type="EMBL" id="CAJVQA010000365">
    <property type="protein sequence ID" value="CAG8470836.1"/>
    <property type="molecule type" value="Genomic_DNA"/>
</dbReference>
<evidence type="ECO:0000259" key="6">
    <source>
        <dbReference type="Pfam" id="PF00755"/>
    </source>
</evidence>
<keyword evidence="8" id="KW-1185">Reference proteome</keyword>
<keyword evidence="2 5" id="KW-0808">Transferase</keyword>
<evidence type="ECO:0000256" key="3">
    <source>
        <dbReference type="ARBA" id="ARBA00023315"/>
    </source>
</evidence>
<dbReference type="PROSITE" id="PS00439">
    <property type="entry name" value="ACYLTRANSF_C_1"/>
    <property type="match status" value="1"/>
</dbReference>
<comment type="similarity">
    <text evidence="1 5">Belongs to the carnitine/choline acetyltransferase family.</text>
</comment>
<dbReference type="InterPro" id="IPR000542">
    <property type="entry name" value="Carn_acyl_trans"/>
</dbReference>
<evidence type="ECO:0000256" key="1">
    <source>
        <dbReference type="ARBA" id="ARBA00005232"/>
    </source>
</evidence>
<dbReference type="Proteomes" id="UP000789759">
    <property type="component" value="Unassembled WGS sequence"/>
</dbReference>
<gene>
    <name evidence="7" type="ORF">CPELLU_LOCUS1063</name>
</gene>
<evidence type="ECO:0000256" key="2">
    <source>
        <dbReference type="ARBA" id="ARBA00022679"/>
    </source>
</evidence>
<dbReference type="PANTHER" id="PTHR22589:SF107">
    <property type="entry name" value="CHOLINE_CARNITINE ACYLTRANSFERASE DOMAIN-CONTAINING PROTEIN"/>
    <property type="match status" value="1"/>
</dbReference>
<evidence type="ECO:0000313" key="8">
    <source>
        <dbReference type="Proteomes" id="UP000789759"/>
    </source>
</evidence>
<evidence type="ECO:0000256" key="4">
    <source>
        <dbReference type="PIRSR" id="PIRSR600542-1"/>
    </source>
</evidence>
<dbReference type="InterPro" id="IPR039551">
    <property type="entry name" value="Cho/carn_acyl_trans"/>
</dbReference>
<feature type="domain" description="Choline/carnitine acyltransferase" evidence="6">
    <location>
        <begin position="59"/>
        <end position="634"/>
    </location>
</feature>
<evidence type="ECO:0000256" key="5">
    <source>
        <dbReference type="RuleBase" id="RU003801"/>
    </source>
</evidence>
<name>A0A9N8W241_9GLOM</name>
<proteinExistence type="inferred from homology"/>
<comment type="caution">
    <text evidence="7">The sequence shown here is derived from an EMBL/GenBank/DDBJ whole genome shotgun (WGS) entry which is preliminary data.</text>
</comment>
<evidence type="ECO:0000313" key="7">
    <source>
        <dbReference type="EMBL" id="CAG8470836.1"/>
    </source>
</evidence>
<protein>
    <submittedName>
        <fullName evidence="7">17765_t:CDS:1</fullName>
    </submittedName>
</protein>